<dbReference type="AlphaFoldDB" id="A0A378ASZ8"/>
<dbReference type="Pfam" id="PF00586">
    <property type="entry name" value="AIRS"/>
    <property type="match status" value="1"/>
</dbReference>
<gene>
    <name evidence="3" type="primary">thiL_2</name>
    <name evidence="3" type="ORF">NCTC5053_02837</name>
</gene>
<dbReference type="InterPro" id="IPR016188">
    <property type="entry name" value="PurM-like_N"/>
</dbReference>
<evidence type="ECO:0000313" key="3">
    <source>
        <dbReference type="EMBL" id="STV20734.1"/>
    </source>
</evidence>
<dbReference type="PANTHER" id="PTHR30270:SF0">
    <property type="entry name" value="THIAMINE-MONOPHOSPHATE KINASE"/>
    <property type="match status" value="1"/>
</dbReference>
<dbReference type="SUPFAM" id="SSF55326">
    <property type="entry name" value="PurM N-terminal domain-like"/>
    <property type="match status" value="1"/>
</dbReference>
<keyword evidence="1" id="KW-0784">Thiamine biosynthesis</keyword>
<name>A0A378ASZ8_KLEPN</name>
<evidence type="ECO:0000259" key="2">
    <source>
        <dbReference type="Pfam" id="PF00586"/>
    </source>
</evidence>
<dbReference type="GO" id="GO:0009228">
    <property type="term" value="P:thiamine biosynthetic process"/>
    <property type="evidence" value="ECO:0007669"/>
    <property type="project" value="UniProtKB-KW"/>
</dbReference>
<accession>A0A378ASZ8</accession>
<dbReference type="InterPro" id="IPR006283">
    <property type="entry name" value="ThiL-like"/>
</dbReference>
<protein>
    <submittedName>
        <fullName evidence="3">Thiamine-monophosphate kinase</fullName>
        <ecNumber evidence="3">2.7.4.16</ecNumber>
    </submittedName>
</protein>
<reference evidence="3 4" key="1">
    <citation type="submission" date="2018-06" db="EMBL/GenBank/DDBJ databases">
        <authorList>
            <consortium name="Pathogen Informatics"/>
            <person name="Doyle S."/>
        </authorList>
    </citation>
    <scope>NUCLEOTIDE SEQUENCE [LARGE SCALE GENOMIC DNA]</scope>
    <source>
        <strain evidence="3 4">NCTC5053</strain>
    </source>
</reference>
<evidence type="ECO:0000256" key="1">
    <source>
        <dbReference type="ARBA" id="ARBA00022977"/>
    </source>
</evidence>
<sequence>MAGNHFLPDIDPADLAYKALAVNLSDLAAMGAEPAWLTLALTLPEVDETWLEASATACLSSWTITICN</sequence>
<dbReference type="EMBL" id="UGMN01000004">
    <property type="protein sequence ID" value="STV20734.1"/>
    <property type="molecule type" value="Genomic_DNA"/>
</dbReference>
<feature type="domain" description="PurM-like N-terminal" evidence="2">
    <location>
        <begin position="5"/>
        <end position="54"/>
    </location>
</feature>
<keyword evidence="3" id="KW-0418">Kinase</keyword>
<evidence type="ECO:0000313" key="4">
    <source>
        <dbReference type="Proteomes" id="UP000254387"/>
    </source>
</evidence>
<dbReference type="Gene3D" id="3.30.1330.10">
    <property type="entry name" value="PurM-like, N-terminal domain"/>
    <property type="match status" value="1"/>
</dbReference>
<dbReference type="GO" id="GO:0009030">
    <property type="term" value="F:thiamine-phosphate kinase activity"/>
    <property type="evidence" value="ECO:0007669"/>
    <property type="project" value="UniProtKB-EC"/>
</dbReference>
<proteinExistence type="predicted"/>
<dbReference type="EC" id="2.7.4.16" evidence="3"/>
<keyword evidence="3" id="KW-0808">Transferase</keyword>
<dbReference type="InterPro" id="IPR036921">
    <property type="entry name" value="PurM-like_N_sf"/>
</dbReference>
<organism evidence="3 4">
    <name type="scientific">Klebsiella pneumoniae</name>
    <dbReference type="NCBI Taxonomy" id="573"/>
    <lineage>
        <taxon>Bacteria</taxon>
        <taxon>Pseudomonadati</taxon>
        <taxon>Pseudomonadota</taxon>
        <taxon>Gammaproteobacteria</taxon>
        <taxon>Enterobacterales</taxon>
        <taxon>Enterobacteriaceae</taxon>
        <taxon>Klebsiella/Raoultella group</taxon>
        <taxon>Klebsiella</taxon>
        <taxon>Klebsiella pneumoniae complex</taxon>
    </lineage>
</organism>
<dbReference type="PANTHER" id="PTHR30270">
    <property type="entry name" value="THIAMINE-MONOPHOSPHATE KINASE"/>
    <property type="match status" value="1"/>
</dbReference>
<dbReference type="Proteomes" id="UP000254387">
    <property type="component" value="Unassembled WGS sequence"/>
</dbReference>